<evidence type="ECO:0000256" key="5">
    <source>
        <dbReference type="ARBA" id="ARBA00023242"/>
    </source>
</evidence>
<dbReference type="Gene3D" id="1.25.40.10">
    <property type="entry name" value="Tetratricopeptide repeat domain"/>
    <property type="match status" value="2"/>
</dbReference>
<protein>
    <submittedName>
        <fullName evidence="6">BA75_04503T0</fullName>
    </submittedName>
</protein>
<dbReference type="InterPro" id="IPR059164">
    <property type="entry name" value="HAT_PRP39_C"/>
</dbReference>
<evidence type="ECO:0000313" key="7">
    <source>
        <dbReference type="Proteomes" id="UP000094565"/>
    </source>
</evidence>
<keyword evidence="4" id="KW-0508">mRNA splicing</keyword>
<sequence>MSWEELSAIVTEDPTDFKSWENLISSTEQINGGIVKASSDEDKQLLRILYQNFLVQFPLCEQYWINYALWEFKLGETEKAKDIFRKSLTTLPRSLLIWVAYAKFMINVETNRDRLHNQVLEKGRRMIGLHFYSHLYYDVYLDYLKSEDYKRYVFLLRRILEIPLYHYGKYFKLWFKLIENSDMEGIALIINEDDLKSWGHMGLQDLKVKLRKTYIDLYITTQYHTFKLWNLEKKLTHSNYFSPKPLKEITRNDWVSYVLFAYTQSTANPHTKNQHLPYFNDQFFLTIIERCLIVTGCYQDFWLIYAAYYLRKNMVQQAKEQLLRGMYLNPILNVDLRIQLVDLYLITKEVQKAHSVIVELYSFLPNSYEVFLKYLTVEKLAQKDFNLLQEFQDKLEAMQSTEYEAQFDYLFADILRYNIPVENLPALYEKYDTKSSLIYWKSYLSLNIFYLKSLKKFEAIKTLALERVDPKLKDDLEEYIKGIFY</sequence>
<keyword evidence="7" id="KW-1185">Reference proteome</keyword>
<dbReference type="SUPFAM" id="SSF48452">
    <property type="entry name" value="TPR-like"/>
    <property type="match status" value="1"/>
</dbReference>
<gene>
    <name evidence="6" type="primary">PRP42</name>
    <name evidence="6" type="ORF">ATY40_BA7504503</name>
</gene>
<evidence type="ECO:0000256" key="4">
    <source>
        <dbReference type="ARBA" id="ARBA00023187"/>
    </source>
</evidence>
<dbReference type="GO" id="GO:0005685">
    <property type="term" value="C:U1 snRNP"/>
    <property type="evidence" value="ECO:0007669"/>
    <property type="project" value="TreeGrafter"/>
</dbReference>
<dbReference type="PANTHER" id="PTHR17204:SF23">
    <property type="entry name" value="U1 SMALL NUCLEAR RIBONUCLEOPROTEIN COMPONENT PRP42"/>
    <property type="match status" value="1"/>
</dbReference>
<accession>A0A1B2JH00</accession>
<name>A0A1B2JH00_PICPA</name>
<keyword evidence="5" id="KW-0539">Nucleus</keyword>
<dbReference type="AlphaFoldDB" id="A0A1B2JH00"/>
<dbReference type="SMART" id="SM00386">
    <property type="entry name" value="HAT"/>
    <property type="match status" value="2"/>
</dbReference>
<dbReference type="GO" id="GO:0030627">
    <property type="term" value="F:pre-mRNA 5'-splice site binding"/>
    <property type="evidence" value="ECO:0007669"/>
    <property type="project" value="TreeGrafter"/>
</dbReference>
<dbReference type="PANTHER" id="PTHR17204">
    <property type="entry name" value="PRE-MRNA PROCESSING PROTEIN PRP39-RELATED"/>
    <property type="match status" value="1"/>
</dbReference>
<dbReference type="OrthoDB" id="10265668at2759"/>
<dbReference type="Proteomes" id="UP000094565">
    <property type="component" value="Chromosome 4"/>
</dbReference>
<comment type="subcellular location">
    <subcellularLocation>
        <location evidence="1">Nucleus</location>
    </subcellularLocation>
</comment>
<dbReference type="EMBL" id="CP014587">
    <property type="protein sequence ID" value="ANZ77273.1"/>
    <property type="molecule type" value="Genomic_DNA"/>
</dbReference>
<evidence type="ECO:0000313" key="6">
    <source>
        <dbReference type="EMBL" id="ANZ77273.1"/>
    </source>
</evidence>
<dbReference type="GO" id="GO:0000243">
    <property type="term" value="C:commitment complex"/>
    <property type="evidence" value="ECO:0007669"/>
    <property type="project" value="TreeGrafter"/>
</dbReference>
<keyword evidence="3" id="KW-0677">Repeat</keyword>
<evidence type="ECO:0000256" key="2">
    <source>
        <dbReference type="ARBA" id="ARBA00022664"/>
    </source>
</evidence>
<dbReference type="Pfam" id="PF23240">
    <property type="entry name" value="HAT_PRP39_N"/>
    <property type="match status" value="1"/>
</dbReference>
<organism evidence="6 7">
    <name type="scientific">Komagataella pastoris</name>
    <name type="common">Yeast</name>
    <name type="synonym">Pichia pastoris</name>
    <dbReference type="NCBI Taxonomy" id="4922"/>
    <lineage>
        <taxon>Eukaryota</taxon>
        <taxon>Fungi</taxon>
        <taxon>Dikarya</taxon>
        <taxon>Ascomycota</taxon>
        <taxon>Saccharomycotina</taxon>
        <taxon>Pichiomycetes</taxon>
        <taxon>Pichiales</taxon>
        <taxon>Pichiaceae</taxon>
        <taxon>Komagataella</taxon>
    </lineage>
</organism>
<reference evidence="6 7" key="1">
    <citation type="submission" date="2016-02" db="EMBL/GenBank/DDBJ databases">
        <title>Comparative genomic and transcriptomic foundation for Pichia pastoris.</title>
        <authorList>
            <person name="Love K.R."/>
            <person name="Shah K.A."/>
            <person name="Whittaker C.A."/>
            <person name="Wu J."/>
            <person name="Bartlett M.C."/>
            <person name="Ma D."/>
            <person name="Leeson R.L."/>
            <person name="Priest M."/>
            <person name="Young S.K."/>
            <person name="Love J.C."/>
        </authorList>
    </citation>
    <scope>NUCLEOTIDE SEQUENCE [LARGE SCALE GENOMIC DNA]</scope>
    <source>
        <strain evidence="6 7">ATCC 28485</strain>
    </source>
</reference>
<keyword evidence="2" id="KW-0507">mRNA processing</keyword>
<dbReference type="Pfam" id="PF23241">
    <property type="entry name" value="HAT_PRP39_C"/>
    <property type="match status" value="1"/>
</dbReference>
<proteinExistence type="predicted"/>
<dbReference type="GO" id="GO:0071004">
    <property type="term" value="C:U2-type prespliceosome"/>
    <property type="evidence" value="ECO:0007669"/>
    <property type="project" value="TreeGrafter"/>
</dbReference>
<dbReference type="GO" id="GO:0000395">
    <property type="term" value="P:mRNA 5'-splice site recognition"/>
    <property type="evidence" value="ECO:0007669"/>
    <property type="project" value="TreeGrafter"/>
</dbReference>
<evidence type="ECO:0000256" key="3">
    <source>
        <dbReference type="ARBA" id="ARBA00022737"/>
    </source>
</evidence>
<dbReference type="InterPro" id="IPR011990">
    <property type="entry name" value="TPR-like_helical_dom_sf"/>
</dbReference>
<dbReference type="InterPro" id="IPR003107">
    <property type="entry name" value="HAT"/>
</dbReference>
<evidence type="ECO:0000256" key="1">
    <source>
        <dbReference type="ARBA" id="ARBA00004123"/>
    </source>
</evidence>